<dbReference type="Gene3D" id="2.120.10.30">
    <property type="entry name" value="TolB, C-terminal domain"/>
    <property type="match status" value="1"/>
</dbReference>
<dbReference type="EMBL" id="JAFKCT010000002">
    <property type="protein sequence ID" value="MBN7810934.1"/>
    <property type="molecule type" value="Genomic_DNA"/>
</dbReference>
<name>A0ABS3C1E2_9BACT</name>
<dbReference type="RefSeq" id="WP_206577693.1">
    <property type="nucleotide sequence ID" value="NZ_JAFKCT010000002.1"/>
</dbReference>
<gene>
    <name evidence="2" type="ORF">J0A68_08210</name>
</gene>
<accession>A0ABS3C1E2</accession>
<comment type="caution">
    <text evidence="2">The sequence shown here is derived from an EMBL/GenBank/DDBJ whole genome shotgun (WGS) entry which is preliminary data.</text>
</comment>
<keyword evidence="3" id="KW-1185">Reference proteome</keyword>
<organism evidence="2 3">
    <name type="scientific">Algoriphagus oliviformis</name>
    <dbReference type="NCBI Taxonomy" id="2811231"/>
    <lineage>
        <taxon>Bacteria</taxon>
        <taxon>Pseudomonadati</taxon>
        <taxon>Bacteroidota</taxon>
        <taxon>Cytophagia</taxon>
        <taxon>Cytophagales</taxon>
        <taxon>Cyclobacteriaceae</taxon>
        <taxon>Algoriphagus</taxon>
    </lineage>
</organism>
<reference evidence="2 3" key="1">
    <citation type="submission" date="2021-03" db="EMBL/GenBank/DDBJ databases">
        <title>novel species isolated from a fishpond in China.</title>
        <authorList>
            <person name="Lu H."/>
            <person name="Cai Z."/>
        </authorList>
    </citation>
    <scope>NUCLEOTIDE SEQUENCE [LARGE SCALE GENOMIC DNA]</scope>
    <source>
        <strain evidence="2 3">H41</strain>
    </source>
</reference>
<proteinExistence type="predicted"/>
<feature type="signal peptide" evidence="1">
    <location>
        <begin position="1"/>
        <end position="21"/>
    </location>
</feature>
<evidence type="ECO:0000313" key="2">
    <source>
        <dbReference type="EMBL" id="MBN7810934.1"/>
    </source>
</evidence>
<dbReference type="SUPFAM" id="SSF69304">
    <property type="entry name" value="Tricorn protease N-terminal domain"/>
    <property type="match status" value="1"/>
</dbReference>
<sequence length="299" mass="33759">MPRFPLALILFLLFQSQATLAQGGFDLWVVDTEGKGGKLKLLPDTGKALTDRPEYDNQPNFINDSELVFSAADEKGNHDIILYSFRTGNFTNFSKTPDRSEFSPTLTDCKQYISAVVMEPDSTQRLWLYPVSGEPAELLYDDIAPVGYYDWYDNRAAMFVLGEPNSLVYAWAKGNVPTLENNVGRSIKTRPKSDQVGYLAMDAQREGQNGKETGIRSYDLKRGTYNELGFTLSGSQDFIWVDKNHLLMARGEEVFVRKTSGSEWQSIGTLPSQSHHKITRMAYSPDLNKLVVVMQRKQQ</sequence>
<protein>
    <recommendedName>
        <fullName evidence="4">WD40-like Beta Propeller Repeat</fullName>
    </recommendedName>
</protein>
<evidence type="ECO:0000313" key="3">
    <source>
        <dbReference type="Proteomes" id="UP000664317"/>
    </source>
</evidence>
<keyword evidence="1" id="KW-0732">Signal</keyword>
<dbReference type="InterPro" id="IPR011042">
    <property type="entry name" value="6-blade_b-propeller_TolB-like"/>
</dbReference>
<evidence type="ECO:0008006" key="4">
    <source>
        <dbReference type="Google" id="ProtNLM"/>
    </source>
</evidence>
<dbReference type="Proteomes" id="UP000664317">
    <property type="component" value="Unassembled WGS sequence"/>
</dbReference>
<feature type="chain" id="PRO_5046464030" description="WD40-like Beta Propeller Repeat" evidence="1">
    <location>
        <begin position="22"/>
        <end position="299"/>
    </location>
</feature>
<evidence type="ECO:0000256" key="1">
    <source>
        <dbReference type="SAM" id="SignalP"/>
    </source>
</evidence>